<feature type="region of interest" description="Disordered" evidence="1">
    <location>
        <begin position="1"/>
        <end position="132"/>
    </location>
</feature>
<reference evidence="2" key="1">
    <citation type="journal article" date="2005" name="BMC Biol.">
        <title>The sequence of rice chromosomes 11 and 12, rich in disease resistance genes and recent gene duplications.</title>
        <authorList>
            <consortium name="The rice chromosomes 11 and 12 sequencing consortia"/>
        </authorList>
    </citation>
    <scope>NUCLEOTIDE SEQUENCE [LARGE SCALE GENOMIC DNA]</scope>
</reference>
<accession>Q2QWB8</accession>
<dbReference type="Pfam" id="PF03004">
    <property type="entry name" value="Transposase_24"/>
    <property type="match status" value="1"/>
</dbReference>
<dbReference type="InterPro" id="IPR004252">
    <property type="entry name" value="Probable_transposase_24"/>
</dbReference>
<evidence type="ECO:0000256" key="1">
    <source>
        <dbReference type="SAM" id="MobiDB-lite"/>
    </source>
</evidence>
<name>Q2QWB8_ORYSJ</name>
<dbReference type="PANTHER" id="PTHR33018">
    <property type="entry name" value="OS10G0338966 PROTEIN-RELATED"/>
    <property type="match status" value="1"/>
</dbReference>
<dbReference type="InterPro" id="IPR038765">
    <property type="entry name" value="Papain-like_cys_pep_sf"/>
</dbReference>
<proteinExistence type="predicted"/>
<protein>
    <submittedName>
        <fullName evidence="2">Transposon protein, putative, CACTA, En/Spm sub-class</fullName>
    </submittedName>
</protein>
<feature type="compositionally biased region" description="Basic and acidic residues" evidence="1">
    <location>
        <begin position="1"/>
        <end position="14"/>
    </location>
</feature>
<dbReference type="EMBL" id="DP000011">
    <property type="protein sequence ID" value="ABA96686.2"/>
    <property type="molecule type" value="Genomic_DNA"/>
</dbReference>
<reference evidence="2" key="3">
    <citation type="submission" date="2006-01" db="EMBL/GenBank/DDBJ databases">
        <authorList>
            <person name="Buell R."/>
        </authorList>
    </citation>
    <scope>NUCLEOTIDE SEQUENCE</scope>
</reference>
<dbReference type="PANTHER" id="PTHR33018:SF19">
    <property type="entry name" value="OS12G0558775 PROTEIN"/>
    <property type="match status" value="1"/>
</dbReference>
<feature type="compositionally biased region" description="Basic and acidic residues" evidence="1">
    <location>
        <begin position="520"/>
        <end position="535"/>
    </location>
</feature>
<gene>
    <name evidence="2" type="ordered locus">LOC_Os12g09890</name>
</gene>
<evidence type="ECO:0000313" key="2">
    <source>
        <dbReference type="EMBL" id="ABA96686.2"/>
    </source>
</evidence>
<organism evidence="2">
    <name type="scientific">Oryza sativa subsp. japonica</name>
    <name type="common">Rice</name>
    <dbReference type="NCBI Taxonomy" id="39947"/>
    <lineage>
        <taxon>Eukaryota</taxon>
        <taxon>Viridiplantae</taxon>
        <taxon>Streptophyta</taxon>
        <taxon>Embryophyta</taxon>
        <taxon>Tracheophyta</taxon>
        <taxon>Spermatophyta</taxon>
        <taxon>Magnoliopsida</taxon>
        <taxon>Liliopsida</taxon>
        <taxon>Poales</taxon>
        <taxon>Poaceae</taxon>
        <taxon>BOP clade</taxon>
        <taxon>Oryzoideae</taxon>
        <taxon>Oryzeae</taxon>
        <taxon>Oryzinae</taxon>
        <taxon>Oryza</taxon>
        <taxon>Oryza sativa</taxon>
    </lineage>
</organism>
<dbReference type="Gene3D" id="3.40.395.10">
    <property type="entry name" value="Adenoviral Proteinase, Chain A"/>
    <property type="match status" value="1"/>
</dbReference>
<feature type="compositionally biased region" description="Basic residues" evidence="1">
    <location>
        <begin position="85"/>
        <end position="95"/>
    </location>
</feature>
<sequence>MADSTKGTEEKGLGEQEQSLAVMVAPEPTVPPDGSSDSDVGDEDEEYSLPSDPCQSPSPKKRKKGDGEEGDKDYIPPKEGETAPRRSKRQPKKKVPSKDKDVPANTTGTQKSERSAKAKRRKGERSVNRKDEGFHVVTHVSPKGEPLAPKTARAKFSSQCGIIVREKISITVKDWDHVTDGDKEVLWKELKKIFQFPEGSEAAVRNCALQTMAKSWHGWKTTLNKKFVKTGRTPFSTYANITPNQWDDFLTLKNSPEEIKRSQKYSELAKKNKFPHRLGSAGYAPKVEQWTKEEEEMRKKGQPVPMEEWTQRSRNWVRGRTPKITDEGKVSFENPELQSVADKIENLSSSQKKGYFKPKREKDVLSTALGTPEHGGRVRGVSSKISWKEGFKNDPHKKREAYKDKLRDEGAAEFERKMMDFCIKHMILPRPETKETEPDYPFDNLKENTPCRLHVPIGRSGKTLEAATAIAIPGRTYNEQFIPDAYAKNDIFFGLGTDAGEKPVLPKPGLGKPPRPPKRMVTDKADDPELDKENPVPEVPPEIALPETAKEIAPPKTANGDCTAGDSHGDSSAGCAHRDYSGRTRGGICGTSREKFMLTVFRGGKERAKLRDDDPQKASVLAGPTYFATDDCPEKYEHGKALLPEWALKEAPWEMRRLHNFYMEASKKGLGNITARSPADCFGEEGYVWLDFSDLHAIYRQDKMDVNYVSVWCMMQYMDAKKKKEPIGFLDPTRICQTQHTVTLAPGSDQLKGKNPKEIAEYKKGLHKEKLITVAHDHYICLLIHPKDGTVVVLDPLDYNHKQYKEFLTILQYSYQYYKFKGGEQTRTREKLLCHKQPRGTVLCGYYACEFLKVNGRYRTNAEDLPRLECRTSFDDTGITNVQRDLCHFIHHECCHVKGDFFDPEGALAASDEFKDLQEWNTTMP</sequence>
<dbReference type="SUPFAM" id="SSF54001">
    <property type="entry name" value="Cysteine proteinases"/>
    <property type="match status" value="1"/>
</dbReference>
<reference evidence="2" key="2">
    <citation type="submission" date="2005-04" db="EMBL/GenBank/DDBJ databases">
        <authorList>
            <person name="Buell C.R."/>
            <person name="Wing R.A."/>
            <person name="McCombie W.A."/>
            <person name="Ouyang S."/>
        </authorList>
    </citation>
    <scope>NUCLEOTIDE SEQUENCE</scope>
</reference>
<feature type="region of interest" description="Disordered" evidence="1">
    <location>
        <begin position="499"/>
        <end position="541"/>
    </location>
</feature>
<dbReference type="AlphaFoldDB" id="Q2QWB8"/>
<feature type="compositionally biased region" description="Basic and acidic residues" evidence="1">
    <location>
        <begin position="72"/>
        <end position="84"/>
    </location>
</feature>